<evidence type="ECO:0000313" key="2">
    <source>
        <dbReference type="EMBL" id="WZN64352.1"/>
    </source>
</evidence>
<reference evidence="2 3" key="1">
    <citation type="submission" date="2024-03" db="EMBL/GenBank/DDBJ databases">
        <title>Complete genome sequence of the green alga Chloropicon roscoffensis RCC1871.</title>
        <authorList>
            <person name="Lemieux C."/>
            <person name="Pombert J.-F."/>
            <person name="Otis C."/>
            <person name="Turmel M."/>
        </authorList>
    </citation>
    <scope>NUCLEOTIDE SEQUENCE [LARGE SCALE GENOMIC DNA]</scope>
    <source>
        <strain evidence="2 3">RCC1871</strain>
    </source>
</reference>
<dbReference type="Proteomes" id="UP001472866">
    <property type="component" value="Chromosome 09"/>
</dbReference>
<dbReference type="EMBL" id="CP151509">
    <property type="protein sequence ID" value="WZN64352.1"/>
    <property type="molecule type" value="Genomic_DNA"/>
</dbReference>
<sequence length="632" mass="68871">MSVRRRVQYTQHIVTEYAYHELEFQVRSVLWDGSTWSEGSTHGVERMMTSKTFLKMRVTPTVIAKGSGEEQARLSNVAQGYNYFQVSGCSDPLYHGPCWEASWTNRHLKEPITMRIVSGDFLGGGADDLIFINWENRNQFLSQTNPKTQISPDPFSPGAGDFHNAGDLSVNFAKSTDGVAFHASTGDRKLDVYITNYGEQNELLINQREDHEDGFEQRASLFSAESGGDATSSSDNSKAVVTLDCNYDGEEDLFVVNYNQPNKLYVNNGGNSNTFTQQGSNGASAQNYISGQSGKSNGAVAFFCHGDSRWCIYVVNESPELNELWVNNGQSNGGCIFYPVNGDEAVSETAGNSTSAVAGDLDGDGYNDLYVTNVGSANQIFLNPGHQNTEQPTGSVAFKQGAAVTGVDSNQVKINEAVRRVSDTEQAIGVDIDGDGDMDLILADNPWGMKILMNDGTGNFSFMGDGFMKNFAGDNADRPKSGYCYGVVAHNVGHRDGHPALSFAMQHRNYYLRPQSGAGGYAMPPLRTLFQTDTGGDATTTSMNSRFSIAYDLDHDGFTDIYVLNSMEANQILLNDGTGQFRLEQDMGHPLRSGTADKDGRHGIVFKGAPQSSSTCTFIYIANYGQKSQVSL</sequence>
<keyword evidence="1" id="KW-0732">Signal</keyword>
<organism evidence="2 3">
    <name type="scientific">Chloropicon roscoffensis</name>
    <dbReference type="NCBI Taxonomy" id="1461544"/>
    <lineage>
        <taxon>Eukaryota</taxon>
        <taxon>Viridiplantae</taxon>
        <taxon>Chlorophyta</taxon>
        <taxon>Chloropicophyceae</taxon>
        <taxon>Chloropicales</taxon>
        <taxon>Chloropicaceae</taxon>
        <taxon>Chloropicon</taxon>
    </lineage>
</organism>
<dbReference type="PANTHER" id="PTHR46580:SF2">
    <property type="entry name" value="MAM DOMAIN-CONTAINING PROTEIN"/>
    <property type="match status" value="1"/>
</dbReference>
<accession>A0AAX4PEE1</accession>
<dbReference type="SUPFAM" id="SSF69318">
    <property type="entry name" value="Integrin alpha N-terminal domain"/>
    <property type="match status" value="2"/>
</dbReference>
<gene>
    <name evidence="2" type="ORF">HKI87_09g59080</name>
</gene>
<keyword evidence="3" id="KW-1185">Reference proteome</keyword>
<proteinExistence type="predicted"/>
<dbReference type="PANTHER" id="PTHR46580">
    <property type="entry name" value="SENSOR KINASE-RELATED"/>
    <property type="match status" value="1"/>
</dbReference>
<dbReference type="Pfam" id="PF01839">
    <property type="entry name" value="FG-GAP"/>
    <property type="match status" value="1"/>
</dbReference>
<dbReference type="AlphaFoldDB" id="A0AAX4PEE1"/>
<evidence type="ECO:0000256" key="1">
    <source>
        <dbReference type="ARBA" id="ARBA00022729"/>
    </source>
</evidence>
<evidence type="ECO:0000313" key="3">
    <source>
        <dbReference type="Proteomes" id="UP001472866"/>
    </source>
</evidence>
<dbReference type="InterPro" id="IPR013517">
    <property type="entry name" value="FG-GAP"/>
</dbReference>
<name>A0AAX4PEE1_9CHLO</name>
<dbReference type="InterPro" id="IPR028994">
    <property type="entry name" value="Integrin_alpha_N"/>
</dbReference>
<protein>
    <submittedName>
        <fullName evidence="2">VCBS repeat-containing protein</fullName>
    </submittedName>
</protein>